<reference evidence="2 3" key="1">
    <citation type="submission" date="2019-07" db="EMBL/GenBank/DDBJ databases">
        <title>Quadrisphaera sp. strain DD2A genome sequencing and assembly.</title>
        <authorList>
            <person name="Kim I."/>
        </authorList>
    </citation>
    <scope>NUCLEOTIDE SEQUENCE [LARGE SCALE GENOMIC DNA]</scope>
    <source>
        <strain evidence="2 3">DD2A</strain>
    </source>
</reference>
<sequence length="291" mass="30194">MDLHGVTALEPAGAVLDGLAPPADGDVWLAGGTWLFSEPQPGARRLLDLTSLGWEPVVQDDDGALRIAATCTIEQLTRWQSSHGLPALVRRCADAFLAGWKVQGVATVGGNLVTALPAAPMVSLLAALDAVAELWIPGGGRGTGTGPEPLRRHLPVAELVTGDHTTALVPGELVREVVVPAASLAARTAFRRATLTPLGRSASLVVGRLDASGQSVVTVTAATQAPLQLRWPSPSSLAEAGGADGAVQAVDAAVDGSEPRRTWHDDVHGHPAWRRAMALAQVREVVQELLA</sequence>
<dbReference type="GO" id="GO:0071949">
    <property type="term" value="F:FAD binding"/>
    <property type="evidence" value="ECO:0007669"/>
    <property type="project" value="InterPro"/>
</dbReference>
<evidence type="ECO:0000259" key="1">
    <source>
        <dbReference type="PROSITE" id="PS51387"/>
    </source>
</evidence>
<dbReference type="Proteomes" id="UP000321234">
    <property type="component" value="Unassembled WGS sequence"/>
</dbReference>
<evidence type="ECO:0000313" key="2">
    <source>
        <dbReference type="EMBL" id="TXR52714.1"/>
    </source>
</evidence>
<dbReference type="SUPFAM" id="SSF56176">
    <property type="entry name" value="FAD-binding/transporter-associated domain-like"/>
    <property type="match status" value="1"/>
</dbReference>
<dbReference type="RefSeq" id="WP_147927836.1">
    <property type="nucleotide sequence ID" value="NZ_VKAC01000012.1"/>
</dbReference>
<dbReference type="OrthoDB" id="3574189at2"/>
<proteinExistence type="predicted"/>
<organism evidence="2 3">
    <name type="scientific">Quadrisphaera setariae</name>
    <dbReference type="NCBI Taxonomy" id="2593304"/>
    <lineage>
        <taxon>Bacteria</taxon>
        <taxon>Bacillati</taxon>
        <taxon>Actinomycetota</taxon>
        <taxon>Actinomycetes</taxon>
        <taxon>Kineosporiales</taxon>
        <taxon>Kineosporiaceae</taxon>
        <taxon>Quadrisphaera</taxon>
    </lineage>
</organism>
<dbReference type="AlphaFoldDB" id="A0A5C8Z5T8"/>
<dbReference type="Pfam" id="PF00941">
    <property type="entry name" value="FAD_binding_5"/>
    <property type="match status" value="1"/>
</dbReference>
<name>A0A5C8Z5T8_9ACTN</name>
<protein>
    <submittedName>
        <fullName evidence="2">FAD-binding molybdopterin dehydrogenase</fullName>
    </submittedName>
</protein>
<dbReference type="PROSITE" id="PS51387">
    <property type="entry name" value="FAD_PCMH"/>
    <property type="match status" value="1"/>
</dbReference>
<evidence type="ECO:0000313" key="3">
    <source>
        <dbReference type="Proteomes" id="UP000321234"/>
    </source>
</evidence>
<dbReference type="InterPro" id="IPR036318">
    <property type="entry name" value="FAD-bd_PCMH-like_sf"/>
</dbReference>
<dbReference type="PANTHER" id="PTHR42659:SF9">
    <property type="entry name" value="XANTHINE DEHYDROGENASE FAD-BINDING SUBUNIT XDHB-RELATED"/>
    <property type="match status" value="1"/>
</dbReference>
<dbReference type="InterPro" id="IPR002346">
    <property type="entry name" value="Mopterin_DH_FAD-bd"/>
</dbReference>
<gene>
    <name evidence="2" type="ORF">FMM08_18355</name>
</gene>
<dbReference type="Gene3D" id="3.30.465.10">
    <property type="match status" value="1"/>
</dbReference>
<dbReference type="InterPro" id="IPR016166">
    <property type="entry name" value="FAD-bd_PCMH"/>
</dbReference>
<dbReference type="PANTHER" id="PTHR42659">
    <property type="entry name" value="XANTHINE DEHYDROGENASE SUBUNIT C-RELATED"/>
    <property type="match status" value="1"/>
</dbReference>
<dbReference type="InterPro" id="IPR016169">
    <property type="entry name" value="FAD-bd_PCMH_sub2"/>
</dbReference>
<dbReference type="EMBL" id="VKAC01000012">
    <property type="protein sequence ID" value="TXR52714.1"/>
    <property type="molecule type" value="Genomic_DNA"/>
</dbReference>
<feature type="domain" description="FAD-binding PCMH-type" evidence="1">
    <location>
        <begin position="1"/>
        <end position="184"/>
    </location>
</feature>
<accession>A0A5C8Z5T8</accession>
<dbReference type="GO" id="GO:0016491">
    <property type="term" value="F:oxidoreductase activity"/>
    <property type="evidence" value="ECO:0007669"/>
    <property type="project" value="InterPro"/>
</dbReference>
<dbReference type="InterPro" id="IPR051312">
    <property type="entry name" value="Diverse_Substr_Oxidored"/>
</dbReference>
<comment type="caution">
    <text evidence="2">The sequence shown here is derived from an EMBL/GenBank/DDBJ whole genome shotgun (WGS) entry which is preliminary data.</text>
</comment>
<keyword evidence="3" id="KW-1185">Reference proteome</keyword>